<feature type="binding site" evidence="3">
    <location>
        <begin position="51"/>
        <end position="55"/>
    </location>
    <ligand>
        <name>substrate</name>
    </ligand>
</feature>
<keyword evidence="3" id="KW-0067">ATP-binding</keyword>
<evidence type="ECO:0000259" key="4">
    <source>
        <dbReference type="Pfam" id="PF00294"/>
    </source>
</evidence>
<dbReference type="GO" id="GO:0005829">
    <property type="term" value="C:cytosol"/>
    <property type="evidence" value="ECO:0007669"/>
    <property type="project" value="TreeGrafter"/>
</dbReference>
<comment type="caution">
    <text evidence="3">Lacks conserved residue(s) required for the propagation of feature annotation.</text>
</comment>
<dbReference type="PANTHER" id="PTHR10584:SF166">
    <property type="entry name" value="RIBOKINASE"/>
    <property type="match status" value="1"/>
</dbReference>
<dbReference type="GO" id="GO:0005524">
    <property type="term" value="F:ATP binding"/>
    <property type="evidence" value="ECO:0007669"/>
    <property type="project" value="UniProtKB-UniRule"/>
</dbReference>
<dbReference type="InterPro" id="IPR029056">
    <property type="entry name" value="Ribokinase-like"/>
</dbReference>
<feature type="binding site" evidence="3">
    <location>
        <position position="352"/>
    </location>
    <ligand>
        <name>K(+)</name>
        <dbReference type="ChEBI" id="CHEBI:29103"/>
    </ligand>
</feature>
<dbReference type="RefSeq" id="XP_005834660.1">
    <property type="nucleotide sequence ID" value="XM_005834603.1"/>
</dbReference>
<keyword evidence="3" id="KW-0963">Cytoplasm</keyword>
<feature type="binding site" evidence="3">
    <location>
        <position position="348"/>
    </location>
    <ligand>
        <name>K(+)</name>
        <dbReference type="ChEBI" id="CHEBI:29103"/>
    </ligand>
</feature>
<keyword evidence="1 3" id="KW-0808">Transferase</keyword>
<dbReference type="InterPro" id="IPR011611">
    <property type="entry name" value="PfkB_dom"/>
</dbReference>
<dbReference type="OrthoDB" id="415590at2759"/>
<keyword evidence="3" id="KW-0119">Carbohydrate metabolism</keyword>
<keyword evidence="3" id="KW-0460">Magnesium</keyword>
<evidence type="ECO:0000313" key="7">
    <source>
        <dbReference type="Proteomes" id="UP000011087"/>
    </source>
</evidence>
<dbReference type="EC" id="2.7.1.15" evidence="3"/>
<dbReference type="SUPFAM" id="SSF53613">
    <property type="entry name" value="Ribokinase-like"/>
    <property type="match status" value="1"/>
</dbReference>
<dbReference type="Gene3D" id="3.40.1190.20">
    <property type="match status" value="1"/>
</dbReference>
<keyword evidence="3" id="KW-0479">Metal-binding</keyword>
<feature type="binding site" evidence="3">
    <location>
        <position position="309"/>
    </location>
    <ligand>
        <name>K(+)</name>
        <dbReference type="ChEBI" id="CHEBI:29103"/>
    </ligand>
</feature>
<dbReference type="HAMAP" id="MF_01987">
    <property type="entry name" value="Ribokinase"/>
    <property type="match status" value="1"/>
</dbReference>
<keyword evidence="3" id="KW-0539">Nucleus</keyword>
<evidence type="ECO:0000313" key="6">
    <source>
        <dbReference type="EnsemblProtists" id="EKX47680"/>
    </source>
</evidence>
<comment type="activity regulation">
    <text evidence="3">Activated by a monovalent cation that binds near, but not in, the active site. The most likely occupant of the site in vivo is potassium. Ion binding induces a conformational change that may alter substrate affinity.</text>
</comment>
<dbReference type="PROSITE" id="PS00584">
    <property type="entry name" value="PFKB_KINASES_2"/>
    <property type="match status" value="1"/>
</dbReference>
<feature type="binding site" evidence="3">
    <location>
        <position position="346"/>
    </location>
    <ligand>
        <name>K(+)</name>
        <dbReference type="ChEBI" id="CHEBI:29103"/>
    </ligand>
</feature>
<dbReference type="GO" id="GO:0046872">
    <property type="term" value="F:metal ion binding"/>
    <property type="evidence" value="ECO:0007669"/>
    <property type="project" value="UniProtKB-KW"/>
</dbReference>
<comment type="similarity">
    <text evidence="3">Belongs to the carbohydrate kinase PfkB family. Ribokinase subfamily.</text>
</comment>
<dbReference type="eggNOG" id="KOG2855">
    <property type="taxonomic scope" value="Eukaryota"/>
</dbReference>
<feature type="binding site" evidence="3">
    <location>
        <position position="343"/>
    </location>
    <ligand>
        <name>K(+)</name>
        <dbReference type="ChEBI" id="CHEBI:29103"/>
    </ligand>
</feature>
<dbReference type="CDD" id="cd01174">
    <property type="entry name" value="ribokinase"/>
    <property type="match status" value="1"/>
</dbReference>
<comment type="subcellular location">
    <subcellularLocation>
        <location evidence="3">Cytoplasm</location>
    </subcellularLocation>
    <subcellularLocation>
        <location evidence="3">Nucleus</location>
    </subcellularLocation>
</comment>
<feature type="binding site" evidence="3">
    <location>
        <position position="173"/>
    </location>
    <ligand>
        <name>substrate</name>
    </ligand>
</feature>
<dbReference type="GeneID" id="17304296"/>
<dbReference type="STRING" id="905079.L1JHV6"/>
<dbReference type="AlphaFoldDB" id="L1JHV6"/>
<dbReference type="KEGG" id="gtt:GUITHDRAFT_159544"/>
<evidence type="ECO:0000256" key="1">
    <source>
        <dbReference type="ARBA" id="ARBA00022679"/>
    </source>
</evidence>
<dbReference type="EnsemblProtists" id="EKX47680">
    <property type="protein sequence ID" value="EKX47680"/>
    <property type="gene ID" value="GUITHDRAFT_159544"/>
</dbReference>
<feature type="binding site" evidence="3">
    <location>
        <position position="230"/>
    </location>
    <ligand>
        <name>ATP</name>
        <dbReference type="ChEBI" id="CHEBI:30616"/>
    </ligand>
</feature>
<feature type="domain" description="Carbohydrate kinase PfkB" evidence="4">
    <location>
        <begin position="31"/>
        <end position="355"/>
    </location>
</feature>
<dbReference type="PANTHER" id="PTHR10584">
    <property type="entry name" value="SUGAR KINASE"/>
    <property type="match status" value="1"/>
</dbReference>
<keyword evidence="3" id="KW-0547">Nucleotide-binding</keyword>
<dbReference type="HOGENOM" id="CLU_027634_2_3_1"/>
<feature type="binding site" evidence="3">
    <location>
        <begin position="312"/>
        <end position="313"/>
    </location>
    <ligand>
        <name>ATP</name>
        <dbReference type="ChEBI" id="CHEBI:30616"/>
    </ligand>
</feature>
<reference evidence="6" key="3">
    <citation type="submission" date="2015-06" db="UniProtKB">
        <authorList>
            <consortium name="EnsemblProtists"/>
        </authorList>
    </citation>
    <scope>IDENTIFICATION</scope>
</reference>
<dbReference type="Pfam" id="PF00294">
    <property type="entry name" value="PfkB"/>
    <property type="match status" value="1"/>
</dbReference>
<dbReference type="UniPathway" id="UPA00916">
    <property type="reaction ID" value="UER00889"/>
</dbReference>
<organism evidence="5">
    <name type="scientific">Guillardia theta (strain CCMP2712)</name>
    <name type="common">Cryptophyte</name>
    <dbReference type="NCBI Taxonomy" id="905079"/>
    <lineage>
        <taxon>Eukaryota</taxon>
        <taxon>Cryptophyceae</taxon>
        <taxon>Pyrenomonadales</taxon>
        <taxon>Geminigeraceae</taxon>
        <taxon>Guillardia</taxon>
    </lineage>
</organism>
<dbReference type="PaxDb" id="55529-EKX47680"/>
<feature type="binding site" evidence="3">
    <location>
        <position position="307"/>
    </location>
    <ligand>
        <name>K(+)</name>
        <dbReference type="ChEBI" id="CHEBI:29103"/>
    </ligand>
</feature>
<dbReference type="OMA" id="DIVLIQQ"/>
<feature type="binding site" evidence="3">
    <location>
        <position position="313"/>
    </location>
    <ligand>
        <name>substrate</name>
    </ligand>
</feature>
<dbReference type="EMBL" id="JH992989">
    <property type="protein sequence ID" value="EKX47680.1"/>
    <property type="molecule type" value="Genomic_DNA"/>
</dbReference>
<reference evidence="7" key="2">
    <citation type="submission" date="2012-11" db="EMBL/GenBank/DDBJ databases">
        <authorList>
            <person name="Kuo A."/>
            <person name="Curtis B.A."/>
            <person name="Tanifuji G."/>
            <person name="Burki F."/>
            <person name="Gruber A."/>
            <person name="Irimia M."/>
            <person name="Maruyama S."/>
            <person name="Arias M.C."/>
            <person name="Ball S.G."/>
            <person name="Gile G.H."/>
            <person name="Hirakawa Y."/>
            <person name="Hopkins J.F."/>
            <person name="Rensing S.A."/>
            <person name="Schmutz J."/>
            <person name="Symeonidi A."/>
            <person name="Elias M."/>
            <person name="Eveleigh R.J."/>
            <person name="Herman E.K."/>
            <person name="Klute M.J."/>
            <person name="Nakayama T."/>
            <person name="Obornik M."/>
            <person name="Reyes-Prieto A."/>
            <person name="Armbrust E.V."/>
            <person name="Aves S.J."/>
            <person name="Beiko R.G."/>
            <person name="Coutinho P."/>
            <person name="Dacks J.B."/>
            <person name="Durnford D.G."/>
            <person name="Fast N.M."/>
            <person name="Green B.R."/>
            <person name="Grisdale C."/>
            <person name="Hempe F."/>
            <person name="Henrissat B."/>
            <person name="Hoppner M.P."/>
            <person name="Ishida K.-I."/>
            <person name="Kim E."/>
            <person name="Koreny L."/>
            <person name="Kroth P.G."/>
            <person name="Liu Y."/>
            <person name="Malik S.-B."/>
            <person name="Maier U.G."/>
            <person name="McRose D."/>
            <person name="Mock T."/>
            <person name="Neilson J.A."/>
            <person name="Onodera N.T."/>
            <person name="Poole A.M."/>
            <person name="Pritham E.J."/>
            <person name="Richards T.A."/>
            <person name="Rocap G."/>
            <person name="Roy S.W."/>
            <person name="Sarai C."/>
            <person name="Schaack S."/>
            <person name="Shirato S."/>
            <person name="Slamovits C.H."/>
            <person name="Spencer D.F."/>
            <person name="Suzuki S."/>
            <person name="Worden A.Z."/>
            <person name="Zauner S."/>
            <person name="Barry K."/>
            <person name="Bell C."/>
            <person name="Bharti A.K."/>
            <person name="Crow J.A."/>
            <person name="Grimwood J."/>
            <person name="Kramer R."/>
            <person name="Lindquist E."/>
            <person name="Lucas S."/>
            <person name="Salamov A."/>
            <person name="McFadden G.I."/>
            <person name="Lane C.E."/>
            <person name="Keeling P.J."/>
            <person name="Gray M.W."/>
            <person name="Grigoriev I.V."/>
            <person name="Archibald J.M."/>
        </authorList>
    </citation>
    <scope>NUCLEOTIDE SEQUENCE</scope>
    <source>
        <strain evidence="7">CCMP2712</strain>
    </source>
</reference>
<reference evidence="5 7" key="1">
    <citation type="journal article" date="2012" name="Nature">
        <title>Algal genomes reveal evolutionary mosaicism and the fate of nucleomorphs.</title>
        <authorList>
            <consortium name="DOE Joint Genome Institute"/>
            <person name="Curtis B.A."/>
            <person name="Tanifuji G."/>
            <person name="Burki F."/>
            <person name="Gruber A."/>
            <person name="Irimia M."/>
            <person name="Maruyama S."/>
            <person name="Arias M.C."/>
            <person name="Ball S.G."/>
            <person name="Gile G.H."/>
            <person name="Hirakawa Y."/>
            <person name="Hopkins J.F."/>
            <person name="Kuo A."/>
            <person name="Rensing S.A."/>
            <person name="Schmutz J."/>
            <person name="Symeonidi A."/>
            <person name="Elias M."/>
            <person name="Eveleigh R.J."/>
            <person name="Herman E.K."/>
            <person name="Klute M.J."/>
            <person name="Nakayama T."/>
            <person name="Obornik M."/>
            <person name="Reyes-Prieto A."/>
            <person name="Armbrust E.V."/>
            <person name="Aves S.J."/>
            <person name="Beiko R.G."/>
            <person name="Coutinho P."/>
            <person name="Dacks J.B."/>
            <person name="Durnford D.G."/>
            <person name="Fast N.M."/>
            <person name="Green B.R."/>
            <person name="Grisdale C.J."/>
            <person name="Hempel F."/>
            <person name="Henrissat B."/>
            <person name="Hoppner M.P."/>
            <person name="Ishida K."/>
            <person name="Kim E."/>
            <person name="Koreny L."/>
            <person name="Kroth P.G."/>
            <person name="Liu Y."/>
            <person name="Malik S.B."/>
            <person name="Maier U.G."/>
            <person name="McRose D."/>
            <person name="Mock T."/>
            <person name="Neilson J.A."/>
            <person name="Onodera N.T."/>
            <person name="Poole A.M."/>
            <person name="Pritham E.J."/>
            <person name="Richards T.A."/>
            <person name="Rocap G."/>
            <person name="Roy S.W."/>
            <person name="Sarai C."/>
            <person name="Schaack S."/>
            <person name="Shirato S."/>
            <person name="Slamovits C.H."/>
            <person name="Spencer D.F."/>
            <person name="Suzuki S."/>
            <person name="Worden A.Z."/>
            <person name="Zauner S."/>
            <person name="Barry K."/>
            <person name="Bell C."/>
            <person name="Bharti A.K."/>
            <person name="Crow J.A."/>
            <person name="Grimwood J."/>
            <person name="Kramer R."/>
            <person name="Lindquist E."/>
            <person name="Lucas S."/>
            <person name="Salamov A."/>
            <person name="McFadden G.I."/>
            <person name="Lane C.E."/>
            <person name="Keeling P.J."/>
            <person name="Gray M.W."/>
            <person name="Grigoriev I.V."/>
            <person name="Archibald J.M."/>
        </authorList>
    </citation>
    <scope>NUCLEOTIDE SEQUENCE</scope>
    <source>
        <strain evidence="5 7">CCMP2712</strain>
    </source>
</reference>
<dbReference type="GO" id="GO:0005634">
    <property type="term" value="C:nucleus"/>
    <property type="evidence" value="ECO:0007669"/>
    <property type="project" value="UniProtKB-SubCell"/>
</dbReference>
<accession>L1JHV6</accession>
<comment type="pathway">
    <text evidence="3">Carbohydrate metabolism; D-ribose degradation; D-ribose 5-phosphate from beta-D-ribopyranose: step 2/2.</text>
</comment>
<evidence type="ECO:0000256" key="3">
    <source>
        <dbReference type="HAMAP-Rule" id="MF_03215"/>
    </source>
</evidence>
<name>L1JHV6_GUITC</name>
<proteinExistence type="inferred from homology"/>
<keyword evidence="7" id="KW-1185">Reference proteome</keyword>
<dbReference type="GO" id="GO:0004747">
    <property type="term" value="F:ribokinase activity"/>
    <property type="evidence" value="ECO:0007669"/>
    <property type="project" value="UniProtKB-UniRule"/>
</dbReference>
<dbReference type="InterPro" id="IPR011877">
    <property type="entry name" value="Ribokinase"/>
</dbReference>
<keyword evidence="2 3" id="KW-0418">Kinase</keyword>
<sequence length="365" mass="38654">MAGVCVVGSCNFDQKLLLPLTVFLLQTVYVQDIPAPGQTVHGSSYVTGFGGKGANQCVMAAKLGSSATMISALGDDAIASMTRENLRRSNVSLDHMYVKEGVSSGVAQITVSSKSGENCIVIVPGANLCLEPEDVERAAEVRSSGQRDGADGFLRSLVEQAISSCKVLLCQNEISPATTYTAMRIARGSKSPPLVILNAAPAPRVGTNWREGEWRDFKEMLSMCDVLCVNESEAREMSKLQVEGEDESSLMDSIKRASLTLMELGASQILFTLGERGSCLVRPGDGDTREVKVHRVPAGQQRVQVVDTSGAGDAYLGALASHVAAGKSMEQAMEAAGEIATITVQSKGTQNSYPSADSLPPHLRP</sequence>
<feature type="active site" description="Proton acceptor" evidence="3">
    <location>
        <position position="313"/>
    </location>
</feature>
<feature type="binding site" evidence="3">
    <location>
        <begin position="272"/>
        <end position="277"/>
    </location>
    <ligand>
        <name>ATP</name>
        <dbReference type="ChEBI" id="CHEBI:30616"/>
    </ligand>
</feature>
<comment type="catalytic activity">
    <reaction evidence="3">
        <text>D-ribose + ATP = D-ribose 5-phosphate + ADP + H(+)</text>
        <dbReference type="Rhea" id="RHEA:13697"/>
        <dbReference type="ChEBI" id="CHEBI:15378"/>
        <dbReference type="ChEBI" id="CHEBI:30616"/>
        <dbReference type="ChEBI" id="CHEBI:47013"/>
        <dbReference type="ChEBI" id="CHEBI:78346"/>
        <dbReference type="ChEBI" id="CHEBI:456216"/>
        <dbReference type="EC" id="2.7.1.15"/>
    </reaction>
</comment>
<comment type="subunit">
    <text evidence="3">Homodimer.</text>
</comment>
<dbReference type="InterPro" id="IPR002173">
    <property type="entry name" value="Carboh/pur_kinase_PfkB_CS"/>
</dbReference>
<comment type="function">
    <text evidence="3">Catalyzes the phosphorylation of ribose at O-5 in a reaction requiring ATP and magnesium. The resulting D-ribose-5-phosphate can then be used either for sythesis of nucleotides, histidine, and tryptophan, or as a component of the pentose phosphate pathway.</text>
</comment>
<protein>
    <recommendedName>
        <fullName evidence="3">Ribokinase</fullName>
        <shortName evidence="3">RK</shortName>
        <ecNumber evidence="3">2.7.1.15</ecNumber>
    </recommendedName>
</protein>
<gene>
    <name evidence="5" type="ORF">GUITHDRAFT_159544</name>
</gene>
<evidence type="ECO:0000313" key="5">
    <source>
        <dbReference type="EMBL" id="EKX47680.1"/>
    </source>
</evidence>
<dbReference type="Proteomes" id="UP000011087">
    <property type="component" value="Unassembled WGS sequence"/>
</dbReference>
<keyword evidence="3" id="KW-0630">Potassium</keyword>
<evidence type="ECO:0000256" key="2">
    <source>
        <dbReference type="ARBA" id="ARBA00022777"/>
    </source>
</evidence>
<comment type="cofactor">
    <cofactor evidence="3">
        <name>Mg(2+)</name>
        <dbReference type="ChEBI" id="CHEBI:18420"/>
    </cofactor>
    <text evidence="3">Requires a divalent cation, most likely magnesium in vivo, as an electrophilic catalyst to aid phosphoryl group transfer. It is the chelate of the metal and the nucleotide that is the actual substrate.</text>
</comment>
<dbReference type="GO" id="GO:0019303">
    <property type="term" value="P:D-ribose catabolic process"/>
    <property type="evidence" value="ECO:0007669"/>
    <property type="project" value="UniProtKB-UniRule"/>
</dbReference>